<proteinExistence type="predicted"/>
<gene>
    <name evidence="1" type="ORF">DXB61_15055</name>
</gene>
<dbReference type="RefSeq" id="WP_122122560.1">
    <property type="nucleotide sequence ID" value="NZ_QRWF01000034.1"/>
</dbReference>
<comment type="caution">
    <text evidence="1">The sequence shown here is derived from an EMBL/GenBank/DDBJ whole genome shotgun (WGS) entry which is preliminary data.</text>
</comment>
<evidence type="ECO:0000313" key="2">
    <source>
        <dbReference type="Proteomes" id="UP000261088"/>
    </source>
</evidence>
<dbReference type="AlphaFoldDB" id="A0AB37LRX8"/>
<name>A0AB37LRX8_9BACT</name>
<reference evidence="1 2" key="1">
    <citation type="submission" date="2018-08" db="EMBL/GenBank/DDBJ databases">
        <title>A genome reference for cultivated species of the human gut microbiota.</title>
        <authorList>
            <person name="Zou Y."/>
            <person name="Xue W."/>
            <person name="Luo G."/>
        </authorList>
    </citation>
    <scope>NUCLEOTIDE SEQUENCE [LARGE SCALE GENOMIC DNA]</scope>
    <source>
        <strain evidence="1 2">OM05-11AA</strain>
    </source>
</reference>
<dbReference type="Proteomes" id="UP000261088">
    <property type="component" value="Unassembled WGS sequence"/>
</dbReference>
<dbReference type="EMBL" id="QSUP01000023">
    <property type="protein sequence ID" value="RGN48554.1"/>
    <property type="molecule type" value="Genomic_DNA"/>
</dbReference>
<evidence type="ECO:0000313" key="1">
    <source>
        <dbReference type="EMBL" id="RGN48554.1"/>
    </source>
</evidence>
<organism evidence="1 2">
    <name type="scientific">Parabacteroides merdae</name>
    <dbReference type="NCBI Taxonomy" id="46503"/>
    <lineage>
        <taxon>Bacteria</taxon>
        <taxon>Pseudomonadati</taxon>
        <taxon>Bacteroidota</taxon>
        <taxon>Bacteroidia</taxon>
        <taxon>Bacteroidales</taxon>
        <taxon>Tannerellaceae</taxon>
        <taxon>Parabacteroides</taxon>
    </lineage>
</organism>
<feature type="non-terminal residue" evidence="1">
    <location>
        <position position="1"/>
    </location>
</feature>
<protein>
    <submittedName>
        <fullName evidence="1">Uncharacterized protein</fullName>
    </submittedName>
</protein>
<sequence>ADEGYAKFISEKFKQALTIKKNITMENSEHNKVSIIDEQESLQIYGGLLTEVIAGILLTYALAEYPDITIY</sequence>
<accession>A0AB37LRX8</accession>